<name>A0A844FYZ5_9BACT</name>
<evidence type="ECO:0000313" key="2">
    <source>
        <dbReference type="Proteomes" id="UP000435649"/>
    </source>
</evidence>
<keyword evidence="2" id="KW-1185">Reference proteome</keyword>
<protein>
    <submittedName>
        <fullName evidence="1">Uncharacterized protein</fullName>
    </submittedName>
</protein>
<proteinExistence type="predicted"/>
<accession>A0A844FYZ5</accession>
<evidence type="ECO:0000313" key="1">
    <source>
        <dbReference type="EMBL" id="MST95588.1"/>
    </source>
</evidence>
<dbReference type="Proteomes" id="UP000435649">
    <property type="component" value="Unassembled WGS sequence"/>
</dbReference>
<dbReference type="EMBL" id="VUNS01000001">
    <property type="protein sequence ID" value="MST95588.1"/>
    <property type="molecule type" value="Genomic_DNA"/>
</dbReference>
<comment type="caution">
    <text evidence="1">The sequence shown here is derived from an EMBL/GenBank/DDBJ whole genome shotgun (WGS) entry which is preliminary data.</text>
</comment>
<dbReference type="AlphaFoldDB" id="A0A844FYZ5"/>
<gene>
    <name evidence="1" type="ORF">FYJ85_00805</name>
</gene>
<sequence>MLINRHNCVQCCIKHLASAAVIAREIRNGYNTPEYRFYFIGNLNEAQEQISGIDPKLSRLIRTLRLKSAPAGLDAEIADSTIRLLERIAQALDFRQKHGVYTGNPDETVRKYAGKRCRCSDKAIDILIPLRSDGSRNGNLELKLALRSIERNLTGFRKIWIASKERPAGFERIGHIAAPDDRPRKQMNIHRAILAALRNPEVADEIIFWADDNVLLAPLHASELPVAVRDDALTGFSNAPDARIWHRSLRQTGDALLAKGLPAVNYEAHTPVRFNRRNYLALAGEFDFDSGVGLCYISLYLNRYGAPGPVPMRTIKATAETDRFNPESLEGKLFAGFNDTGLENGAGETLLKRFPERSRYETLPAAGSLYRHSPGLGAVIGTCGTPFYVELQLAALARWNPMPALVVDDGSGDRELPGICAKYHAEYLPLPLHRGHWAGDLHIFAAGLEWAERNGVTLLVKLSRRFLPLREWQSGLLSLARESNAVTFSSWSTSYGLGFRTECLGLYVPAWLPCVSALRSAAPAGRHFVERFLHRKARMLVNGWNSVAFEDYRQRHDPERKHDGYAFWTDLMGTDRRQPPPGVLWHDAHSEEDYRAAARTLGIGQ</sequence>
<dbReference type="RefSeq" id="WP_154416676.1">
    <property type="nucleotide sequence ID" value="NZ_VUNS01000001.1"/>
</dbReference>
<organism evidence="1 2">
    <name type="scientific">Victivallis lenta</name>
    <dbReference type="NCBI Taxonomy" id="2606640"/>
    <lineage>
        <taxon>Bacteria</taxon>
        <taxon>Pseudomonadati</taxon>
        <taxon>Lentisphaerota</taxon>
        <taxon>Lentisphaeria</taxon>
        <taxon>Victivallales</taxon>
        <taxon>Victivallaceae</taxon>
        <taxon>Victivallis</taxon>
    </lineage>
</organism>
<reference evidence="1 2" key="1">
    <citation type="submission" date="2019-08" db="EMBL/GenBank/DDBJ databases">
        <title>In-depth cultivation of the pig gut microbiome towards novel bacterial diversity and tailored functional studies.</title>
        <authorList>
            <person name="Wylensek D."/>
            <person name="Hitch T.C.A."/>
            <person name="Clavel T."/>
        </authorList>
    </citation>
    <scope>NUCLEOTIDE SEQUENCE [LARGE SCALE GENOMIC DNA]</scope>
    <source>
        <strain evidence="1 2">BBE-744-WT-12</strain>
    </source>
</reference>